<reference evidence="1" key="1">
    <citation type="submission" date="2020-08" db="EMBL/GenBank/DDBJ databases">
        <title>Multicomponent nature underlies the extraordinary mechanical properties of spider dragline silk.</title>
        <authorList>
            <person name="Kono N."/>
            <person name="Nakamura H."/>
            <person name="Mori M."/>
            <person name="Yoshida Y."/>
            <person name="Ohtoshi R."/>
            <person name="Malay A.D."/>
            <person name="Moran D.A.P."/>
            <person name="Tomita M."/>
            <person name="Numata K."/>
            <person name="Arakawa K."/>
        </authorList>
    </citation>
    <scope>NUCLEOTIDE SEQUENCE</scope>
</reference>
<dbReference type="AlphaFoldDB" id="A0A8X6N1Y4"/>
<gene>
    <name evidence="1" type="ORF">NPIL_651011</name>
</gene>
<protein>
    <submittedName>
        <fullName evidence="1">Uncharacterized protein</fullName>
    </submittedName>
</protein>
<dbReference type="Proteomes" id="UP000887013">
    <property type="component" value="Unassembled WGS sequence"/>
</dbReference>
<evidence type="ECO:0000313" key="1">
    <source>
        <dbReference type="EMBL" id="GFS89186.1"/>
    </source>
</evidence>
<comment type="caution">
    <text evidence="1">The sequence shown here is derived from an EMBL/GenBank/DDBJ whole genome shotgun (WGS) entry which is preliminary data.</text>
</comment>
<dbReference type="EMBL" id="BMAW01053087">
    <property type="protein sequence ID" value="GFS89186.1"/>
    <property type="molecule type" value="Genomic_DNA"/>
</dbReference>
<sequence>MSTYIRLKSSQNAKWIGESYKECLKTQISSILKCQEMLSDIDKEDCIDCLKNLISPLEYMAIDHYLTLDGLTKKDNYDVIIRATAIYDRVKLSGTSLDKNIHGWVPNK</sequence>
<proteinExistence type="predicted"/>
<name>A0A8X6N1Y4_NEPPI</name>
<accession>A0A8X6N1Y4</accession>
<keyword evidence="2" id="KW-1185">Reference proteome</keyword>
<evidence type="ECO:0000313" key="2">
    <source>
        <dbReference type="Proteomes" id="UP000887013"/>
    </source>
</evidence>
<organism evidence="1 2">
    <name type="scientific">Nephila pilipes</name>
    <name type="common">Giant wood spider</name>
    <name type="synonym">Nephila maculata</name>
    <dbReference type="NCBI Taxonomy" id="299642"/>
    <lineage>
        <taxon>Eukaryota</taxon>
        <taxon>Metazoa</taxon>
        <taxon>Ecdysozoa</taxon>
        <taxon>Arthropoda</taxon>
        <taxon>Chelicerata</taxon>
        <taxon>Arachnida</taxon>
        <taxon>Araneae</taxon>
        <taxon>Araneomorphae</taxon>
        <taxon>Entelegynae</taxon>
        <taxon>Araneoidea</taxon>
        <taxon>Nephilidae</taxon>
        <taxon>Nephila</taxon>
    </lineage>
</organism>